<dbReference type="CDD" id="cd02042">
    <property type="entry name" value="ParAB_family"/>
    <property type="match status" value="1"/>
</dbReference>
<organism evidence="1 2">
    <name type="scientific">Rhizobium multihospitium</name>
    <dbReference type="NCBI Taxonomy" id="410764"/>
    <lineage>
        <taxon>Bacteria</taxon>
        <taxon>Pseudomonadati</taxon>
        <taxon>Pseudomonadota</taxon>
        <taxon>Alphaproteobacteria</taxon>
        <taxon>Hyphomicrobiales</taxon>
        <taxon>Rhizobiaceae</taxon>
        <taxon>Rhizobium/Agrobacterium group</taxon>
        <taxon>Rhizobium</taxon>
    </lineage>
</organism>
<dbReference type="SUPFAM" id="SSF52540">
    <property type="entry name" value="P-loop containing nucleoside triphosphate hydrolases"/>
    <property type="match status" value="1"/>
</dbReference>
<dbReference type="InterPro" id="IPR027417">
    <property type="entry name" value="P-loop_NTPase"/>
</dbReference>
<dbReference type="EMBL" id="FMAG01000001">
    <property type="protein sequence ID" value="SCB12516.1"/>
    <property type="molecule type" value="Genomic_DNA"/>
</dbReference>
<accession>A0A1C3UAJ7</accession>
<dbReference type="STRING" id="410764.GA0061103_1817"/>
<dbReference type="InterPro" id="IPR050678">
    <property type="entry name" value="DNA_Partitioning_ATPase"/>
</dbReference>
<dbReference type="Gene3D" id="3.40.50.300">
    <property type="entry name" value="P-loop containing nucleotide triphosphate hydrolases"/>
    <property type="match status" value="1"/>
</dbReference>
<dbReference type="RefSeq" id="WP_092707256.1">
    <property type="nucleotide sequence ID" value="NZ_FMAG01000001.1"/>
</dbReference>
<dbReference type="PIRSF" id="PIRSF009320">
    <property type="entry name" value="Nuc_binding_HP_1000"/>
    <property type="match status" value="1"/>
</dbReference>
<proteinExistence type="predicted"/>
<dbReference type="PANTHER" id="PTHR13696:SF96">
    <property type="entry name" value="COBQ_COBB_MIND_PARA NUCLEOTIDE BINDING DOMAIN-CONTAINING PROTEIN"/>
    <property type="match status" value="1"/>
</dbReference>
<dbReference type="Proteomes" id="UP000199101">
    <property type="component" value="Unassembled WGS sequence"/>
</dbReference>
<name>A0A1C3UAJ7_9HYPH</name>
<dbReference type="Pfam" id="PF07015">
    <property type="entry name" value="VirC1"/>
    <property type="match status" value="1"/>
</dbReference>
<sequence>MAVLTFANTKGGAGKTTAVVIVACELARMGFSVAILDADPQLWISKWHERLSERAPPSLSVVPYVTAANLGQHARKLRAEVDFLLIDLPGARSPLLAQALGYSNYVLIPVQGSAMDAEGATNVIELLQYLEDRADIRIPHSVVLTRVNPMVTTRALQSVKELLSSRRVHVMSTPIIERAAYREVFGYGQTLYSIDPETVSNLDKAQQNAQTLAQEVLRRILPYSGHATAQTKTDGLKLSA</sequence>
<gene>
    <name evidence="1" type="ORF">GA0061103_1817</name>
</gene>
<dbReference type="PANTHER" id="PTHR13696">
    <property type="entry name" value="P-LOOP CONTAINING NUCLEOSIDE TRIPHOSPHATE HYDROLASE"/>
    <property type="match status" value="1"/>
</dbReference>
<evidence type="ECO:0000313" key="2">
    <source>
        <dbReference type="Proteomes" id="UP000199101"/>
    </source>
</evidence>
<reference evidence="2" key="1">
    <citation type="submission" date="2016-08" db="EMBL/GenBank/DDBJ databases">
        <authorList>
            <person name="Varghese N."/>
            <person name="Submissions Spin"/>
        </authorList>
    </citation>
    <scope>NUCLEOTIDE SEQUENCE [LARGE SCALE GENOMIC DNA]</scope>
    <source>
        <strain evidence="2">HAMBI 2975</strain>
    </source>
</reference>
<dbReference type="OrthoDB" id="113462at2"/>
<protein>
    <submittedName>
        <fullName evidence="1">Chromosome partitioning protein</fullName>
    </submittedName>
</protein>
<keyword evidence="2" id="KW-1185">Reference proteome</keyword>
<dbReference type="InterPro" id="IPR009744">
    <property type="entry name" value="VirC1"/>
</dbReference>
<evidence type="ECO:0000313" key="1">
    <source>
        <dbReference type="EMBL" id="SCB12516.1"/>
    </source>
</evidence>
<dbReference type="AlphaFoldDB" id="A0A1C3UAJ7"/>